<feature type="transmembrane region" description="Helical" evidence="7">
    <location>
        <begin position="194"/>
        <end position="214"/>
    </location>
</feature>
<keyword evidence="5 7" id="KW-1133">Transmembrane helix</keyword>
<feature type="transmembrane region" description="Helical" evidence="7">
    <location>
        <begin position="127"/>
        <end position="150"/>
    </location>
</feature>
<dbReference type="EMBL" id="RKHR01000006">
    <property type="protein sequence ID" value="ROR98963.1"/>
    <property type="molecule type" value="Genomic_DNA"/>
</dbReference>
<reference evidence="8 9" key="1">
    <citation type="submission" date="2018-11" db="EMBL/GenBank/DDBJ databases">
        <title>Genomic Encyclopedia of Type Strains, Phase IV (KMG-IV): sequencing the most valuable type-strain genomes for metagenomic binning, comparative biology and taxonomic classification.</title>
        <authorList>
            <person name="Goeker M."/>
        </authorList>
    </citation>
    <scope>NUCLEOTIDE SEQUENCE [LARGE SCALE GENOMIC DNA]</scope>
    <source>
        <strain evidence="8 9">DSM 100316</strain>
    </source>
</reference>
<evidence type="ECO:0000313" key="8">
    <source>
        <dbReference type="EMBL" id="ROR98963.1"/>
    </source>
</evidence>
<evidence type="ECO:0000256" key="4">
    <source>
        <dbReference type="ARBA" id="ARBA00022692"/>
    </source>
</evidence>
<protein>
    <submittedName>
        <fullName evidence="8">Phosphonate transport system permease protein</fullName>
    </submittedName>
</protein>
<keyword evidence="2" id="KW-0813">Transport</keyword>
<proteinExistence type="predicted"/>
<keyword evidence="9" id="KW-1185">Reference proteome</keyword>
<keyword evidence="6 7" id="KW-0472">Membrane</keyword>
<dbReference type="PANTHER" id="PTHR30043:SF1">
    <property type="entry name" value="ABC TRANSPORT SYSTEM PERMEASE PROTEIN P69"/>
    <property type="match status" value="1"/>
</dbReference>
<dbReference type="InterPro" id="IPR035906">
    <property type="entry name" value="MetI-like_sf"/>
</dbReference>
<dbReference type="Proteomes" id="UP000275394">
    <property type="component" value="Unassembled WGS sequence"/>
</dbReference>
<dbReference type="AlphaFoldDB" id="A0A3N2DGN4"/>
<dbReference type="Gene3D" id="1.10.3720.10">
    <property type="entry name" value="MetI-like"/>
    <property type="match status" value="1"/>
</dbReference>
<dbReference type="RefSeq" id="WP_123713529.1">
    <property type="nucleotide sequence ID" value="NZ_RKHR01000006.1"/>
</dbReference>
<evidence type="ECO:0000256" key="7">
    <source>
        <dbReference type="SAM" id="Phobius"/>
    </source>
</evidence>
<feature type="transmembrane region" description="Helical" evidence="7">
    <location>
        <begin position="311"/>
        <end position="339"/>
    </location>
</feature>
<evidence type="ECO:0000256" key="5">
    <source>
        <dbReference type="ARBA" id="ARBA00022989"/>
    </source>
</evidence>
<dbReference type="PANTHER" id="PTHR30043">
    <property type="entry name" value="PHOSPHONATES TRANSPORT SYSTEM PERMEASE PROTEIN"/>
    <property type="match status" value="1"/>
</dbReference>
<evidence type="ECO:0000256" key="6">
    <source>
        <dbReference type="ARBA" id="ARBA00023136"/>
    </source>
</evidence>
<keyword evidence="4 7" id="KW-0812">Transmembrane</keyword>
<organism evidence="8 9">
    <name type="scientific">Sinobacterium caligoides</name>
    <dbReference type="NCBI Taxonomy" id="933926"/>
    <lineage>
        <taxon>Bacteria</taxon>
        <taxon>Pseudomonadati</taxon>
        <taxon>Pseudomonadota</taxon>
        <taxon>Gammaproteobacteria</taxon>
        <taxon>Cellvibrionales</taxon>
        <taxon>Spongiibacteraceae</taxon>
        <taxon>Sinobacterium</taxon>
    </lineage>
</organism>
<feature type="transmembrane region" description="Helical" evidence="7">
    <location>
        <begin position="226"/>
        <end position="244"/>
    </location>
</feature>
<evidence type="ECO:0000313" key="9">
    <source>
        <dbReference type="Proteomes" id="UP000275394"/>
    </source>
</evidence>
<feature type="transmembrane region" description="Helical" evidence="7">
    <location>
        <begin position="21"/>
        <end position="44"/>
    </location>
</feature>
<evidence type="ECO:0000256" key="2">
    <source>
        <dbReference type="ARBA" id="ARBA00022448"/>
    </source>
</evidence>
<feature type="transmembrane region" description="Helical" evidence="7">
    <location>
        <begin position="73"/>
        <end position="95"/>
    </location>
</feature>
<dbReference type="GO" id="GO:0005886">
    <property type="term" value="C:plasma membrane"/>
    <property type="evidence" value="ECO:0007669"/>
    <property type="project" value="UniProtKB-SubCell"/>
</dbReference>
<accession>A0A3N2DGN4</accession>
<dbReference type="SUPFAM" id="SSF161098">
    <property type="entry name" value="MetI-like"/>
    <property type="match status" value="2"/>
</dbReference>
<feature type="transmembrane region" description="Helical" evidence="7">
    <location>
        <begin position="467"/>
        <end position="485"/>
    </location>
</feature>
<feature type="transmembrane region" description="Helical" evidence="7">
    <location>
        <begin position="360"/>
        <end position="393"/>
    </location>
</feature>
<keyword evidence="3" id="KW-1003">Cell membrane</keyword>
<name>A0A3N2DGN4_9GAMM</name>
<comment type="caution">
    <text evidence="8">The sequence shown here is derived from an EMBL/GenBank/DDBJ whole genome shotgun (WGS) entry which is preliminary data.</text>
</comment>
<gene>
    <name evidence="8" type="ORF">EDC56_3203</name>
</gene>
<sequence>MSDLASSIAQPKKRNSTGKKFRNISLVIALLGLYAIVTGDFTLYHTEPDLVLQRMLSGVLHLDFGRGQELFEAVTYTIAFAVLGVGAAIIPGFILSLCYQFAAIRVICGFGRAVHELFWGLLFLQVFGLSTLTGILAIAVPFSCIFAKVYSEQMAAHSKHCYQPAGDRVSVLVYSRLAASWQALRHYSRYRFECGLRSATLLGFIGLPTIGYALDTALKQQQYDQAMALLFTFYLLSASIRYWLRPMTLPILLFGSLLLLPSTSTLQSSGLWSFISHDLLPYPLQQGISLESLSGTLSWCWTLLESVGFKAIVNTLLLTCAATLASGVLCLLLFPLAASRSKLALIGKPLLVMLRATPELLLVFIVLLITGPSMLPALIALALHNGALLAFLLAKQLDNTPAPPLAISGCNSWGYFWLPKLYGAFLSLLLYRSENILRESAIVGMVGIATLGFYIDSGFEDLQVDVAFFFIIITAGLTLMVDYCSRGIQRYTGIRS</sequence>
<evidence type="ECO:0000256" key="3">
    <source>
        <dbReference type="ARBA" id="ARBA00022475"/>
    </source>
</evidence>
<comment type="subcellular location">
    <subcellularLocation>
        <location evidence="1">Cell membrane</location>
        <topology evidence="1">Multi-pass membrane protein</topology>
    </subcellularLocation>
</comment>
<dbReference type="OrthoDB" id="7808588at2"/>
<feature type="transmembrane region" description="Helical" evidence="7">
    <location>
        <begin position="413"/>
        <end position="431"/>
    </location>
</feature>
<feature type="transmembrane region" description="Helical" evidence="7">
    <location>
        <begin position="436"/>
        <end position="455"/>
    </location>
</feature>
<evidence type="ECO:0000256" key="1">
    <source>
        <dbReference type="ARBA" id="ARBA00004651"/>
    </source>
</evidence>